<evidence type="ECO:0000313" key="5">
    <source>
        <dbReference type="EMBL" id="CAD6261042.1"/>
    </source>
</evidence>
<dbReference type="OrthoDB" id="1711136at2759"/>
<keyword evidence="6" id="KW-1185">Reference proteome</keyword>
<keyword evidence="2" id="KW-0863">Zinc-finger</keyword>
<dbReference type="Gene3D" id="3.30.40.10">
    <property type="entry name" value="Zinc/RING finger domain, C3HC4 (zinc finger)"/>
    <property type="match status" value="1"/>
</dbReference>
<dbReference type="CDD" id="cd16649">
    <property type="entry name" value="mRING-HC-C3HC5_CGRF1-like"/>
    <property type="match status" value="1"/>
</dbReference>
<dbReference type="Pfam" id="PF13920">
    <property type="entry name" value="zf-C3HC4_3"/>
    <property type="match status" value="1"/>
</dbReference>
<dbReference type="EMBL" id="CAJGYO010000011">
    <property type="protein sequence ID" value="CAD6261042.1"/>
    <property type="molecule type" value="Genomic_DNA"/>
</dbReference>
<name>A0A811QT79_9POAL</name>
<evidence type="ECO:0000313" key="6">
    <source>
        <dbReference type="Proteomes" id="UP000604825"/>
    </source>
</evidence>
<evidence type="ECO:0008006" key="7">
    <source>
        <dbReference type="Google" id="ProtNLM"/>
    </source>
</evidence>
<evidence type="ECO:0000256" key="2">
    <source>
        <dbReference type="ARBA" id="ARBA00022771"/>
    </source>
</evidence>
<evidence type="ECO:0000256" key="3">
    <source>
        <dbReference type="ARBA" id="ARBA00022833"/>
    </source>
</evidence>
<proteinExistence type="predicted"/>
<feature type="coiled-coil region" evidence="4">
    <location>
        <begin position="143"/>
        <end position="170"/>
    </location>
</feature>
<dbReference type="GO" id="GO:0008270">
    <property type="term" value="F:zinc ion binding"/>
    <property type="evidence" value="ECO:0007669"/>
    <property type="project" value="UniProtKB-KW"/>
</dbReference>
<reference evidence="5" key="1">
    <citation type="submission" date="2020-10" db="EMBL/GenBank/DDBJ databases">
        <authorList>
            <person name="Han B."/>
            <person name="Lu T."/>
            <person name="Zhao Q."/>
            <person name="Huang X."/>
            <person name="Zhao Y."/>
        </authorList>
    </citation>
    <scope>NUCLEOTIDE SEQUENCE</scope>
</reference>
<sequence>MAMQARHHSLFLDEYAGCVPTSPAVGIGDTPLLSDFPGSELNFERYGFLTRKRARMAPAGGLSEDQRVVLPPTSVMQGLVQLPMTPRNLMGSGAAASTSGSGREIDALIGVESERMRAALEAAWRRHARALVSAVGRTATGRMRAAESELDRALRRNAELEEKARQMGAECQAWMGVARSQEAVAAGLRASLDQLLLQSPSCAAAAAASATGGGACEAEDARSCCFKAPASAVDHRGAQVAAGKACKSCGGGEACVLLLPCRHLCLCRACEAAVDACPVCAAAKNASLLVLVS</sequence>
<keyword evidence="3" id="KW-0862">Zinc</keyword>
<evidence type="ECO:0000256" key="1">
    <source>
        <dbReference type="ARBA" id="ARBA00022723"/>
    </source>
</evidence>
<dbReference type="AlphaFoldDB" id="A0A811QT79"/>
<organism evidence="5 6">
    <name type="scientific">Miscanthus lutarioriparius</name>
    <dbReference type="NCBI Taxonomy" id="422564"/>
    <lineage>
        <taxon>Eukaryota</taxon>
        <taxon>Viridiplantae</taxon>
        <taxon>Streptophyta</taxon>
        <taxon>Embryophyta</taxon>
        <taxon>Tracheophyta</taxon>
        <taxon>Spermatophyta</taxon>
        <taxon>Magnoliopsida</taxon>
        <taxon>Liliopsida</taxon>
        <taxon>Poales</taxon>
        <taxon>Poaceae</taxon>
        <taxon>PACMAD clade</taxon>
        <taxon>Panicoideae</taxon>
        <taxon>Andropogonodae</taxon>
        <taxon>Andropogoneae</taxon>
        <taxon>Saccharinae</taxon>
        <taxon>Miscanthus</taxon>
    </lineage>
</organism>
<dbReference type="InterPro" id="IPR013083">
    <property type="entry name" value="Znf_RING/FYVE/PHD"/>
</dbReference>
<keyword evidence="4" id="KW-0175">Coiled coil</keyword>
<evidence type="ECO:0000256" key="4">
    <source>
        <dbReference type="SAM" id="Coils"/>
    </source>
</evidence>
<dbReference type="Proteomes" id="UP000604825">
    <property type="component" value="Unassembled WGS sequence"/>
</dbReference>
<keyword evidence="1" id="KW-0479">Metal-binding</keyword>
<protein>
    <recommendedName>
        <fullName evidence="7">RING-type domain-containing protein</fullName>
    </recommendedName>
</protein>
<comment type="caution">
    <text evidence="5">The sequence shown here is derived from an EMBL/GenBank/DDBJ whole genome shotgun (WGS) entry which is preliminary data.</text>
</comment>
<dbReference type="PANTHER" id="PTHR42647">
    <property type="entry name" value="SBP (S-RIBONUCLEASE BINDING PROTEIN) FAMILY PROTEIN"/>
    <property type="match status" value="1"/>
</dbReference>
<gene>
    <name evidence="5" type="ORF">NCGR_LOCUS44463</name>
</gene>
<dbReference type="PANTHER" id="PTHR42647:SF20">
    <property type="entry name" value="RING ZINC FINGER DOMAIN SUPERFAMILY PROTEIN-RELATED"/>
    <property type="match status" value="1"/>
</dbReference>
<dbReference type="GO" id="GO:0004842">
    <property type="term" value="F:ubiquitin-protein transferase activity"/>
    <property type="evidence" value="ECO:0007669"/>
    <property type="project" value="TreeGrafter"/>
</dbReference>
<accession>A0A811QT79</accession>